<dbReference type="VEuPathDB" id="PlasmoDB:PmUG01_00033200"/>
<dbReference type="OrthoDB" id="375730at2759"/>
<evidence type="ECO:0000313" key="3">
    <source>
        <dbReference type="Proteomes" id="UP000219813"/>
    </source>
</evidence>
<feature type="compositionally biased region" description="Polar residues" evidence="1">
    <location>
        <begin position="277"/>
        <end position="298"/>
    </location>
</feature>
<dbReference type="AlphaFoldDB" id="A0A1D3JGS7"/>
<sequence>MDNCITSHSTFHGLTAWSYVTKPTFKAIQDYIKNKTSTLKNEKNKQTFRQECLGLADYLINKKVAPRYENQSMWELALKHWLKRYYNNLTSHHGGCPMILEQKDKEILQLKYQEEDFCDKRRTHLNQIKALKKNHLSNCNNEYLRKCIEYREWLDDRKIYFENKKNLFKDCHKTKKKSMCNIMDEETFKEPLECSPSYIDTSCNFVSEENVRDTQMEASGKDQYSSTPHTENEGTHVPDIIDNETKQQIHHDPQTQLQESSSFEPLDEQHVAKEIPGTSSPQEQTSISHTGTKNKYQVTQVDSPLPNVVRENEEAPPDNALPFPTLSILPSGYPLIAKLSKIPGMIKKKKKIKRRHVKFLRLLLPSFSKNKSKFLTDDHLEHPIYDEKEIVKKIKINEFKKNINLPNRKKDRSKTIIEDWFNNLKNEWKKELAYMQEMVKLKIKSSNENHKVLFLERKRYMETMDIKKGTIIEQYLEHECFNESSEDFHNISDEYLNEDTKNYVSLMNIEEFQIKENYEEFYKYAKRKLVRKLCILVFMTILEECKKEVNFENKESYFDSSLNELKKRLSSDKMPEITENIIEYNSNDLGYIQNKEIHAHIGNDSFRNEIENLIREITYIEIL</sequence>
<feature type="region of interest" description="Disordered" evidence="1">
    <location>
        <begin position="275"/>
        <end position="298"/>
    </location>
</feature>
<protein>
    <submittedName>
        <fullName evidence="2">STP1 protein</fullName>
    </submittedName>
</protein>
<dbReference type="RefSeq" id="XP_028858906.1">
    <property type="nucleotide sequence ID" value="XM_029007799.1"/>
</dbReference>
<feature type="region of interest" description="Disordered" evidence="1">
    <location>
        <begin position="212"/>
        <end position="237"/>
    </location>
</feature>
<organism evidence="2 3">
    <name type="scientific">Plasmodium malariae</name>
    <dbReference type="NCBI Taxonomy" id="5858"/>
    <lineage>
        <taxon>Eukaryota</taxon>
        <taxon>Sar</taxon>
        <taxon>Alveolata</taxon>
        <taxon>Apicomplexa</taxon>
        <taxon>Aconoidasida</taxon>
        <taxon>Haemosporida</taxon>
        <taxon>Plasmodiidae</taxon>
        <taxon>Plasmodium</taxon>
        <taxon>Plasmodium (Plasmodium)</taxon>
    </lineage>
</organism>
<evidence type="ECO:0000313" key="2">
    <source>
        <dbReference type="EMBL" id="SBT85504.1"/>
    </source>
</evidence>
<dbReference type="EMBL" id="FLRL01000006">
    <property type="protein sequence ID" value="SBT85504.1"/>
    <property type="molecule type" value="Genomic_DNA"/>
</dbReference>
<dbReference type="KEGG" id="pmal:PMUG01_00033200"/>
<keyword evidence="3" id="KW-1185">Reference proteome</keyword>
<dbReference type="Proteomes" id="UP000219813">
    <property type="component" value="Unassembled WGS sequence"/>
</dbReference>
<reference evidence="2 3" key="1">
    <citation type="submission" date="2016-06" db="EMBL/GenBank/DDBJ databases">
        <authorList>
            <consortium name="Pathogen Informatics"/>
        </authorList>
    </citation>
    <scope>NUCLEOTIDE SEQUENCE [LARGE SCALE GENOMIC DNA]</scope>
</reference>
<proteinExistence type="predicted"/>
<name>A0A1D3JGS7_PLAMA</name>
<gene>
    <name evidence="2" type="primary">PmUG01_00033200</name>
    <name evidence="2" type="ORF">PMUG01_00033200</name>
</gene>
<dbReference type="GeneID" id="39865792"/>
<evidence type="ECO:0000256" key="1">
    <source>
        <dbReference type="SAM" id="MobiDB-lite"/>
    </source>
</evidence>
<accession>A0A1D3JGS7</accession>